<dbReference type="GO" id="GO:0004519">
    <property type="term" value="F:endonuclease activity"/>
    <property type="evidence" value="ECO:0007669"/>
    <property type="project" value="UniProtKB-KW"/>
</dbReference>
<gene>
    <name evidence="6" type="ORF">BS101_11975</name>
</gene>
<dbReference type="GO" id="GO:0008270">
    <property type="term" value="F:zinc ion binding"/>
    <property type="evidence" value="ECO:0007669"/>
    <property type="project" value="InterPro"/>
</dbReference>
<evidence type="ECO:0000256" key="3">
    <source>
        <dbReference type="ARBA" id="ARBA00038412"/>
    </source>
</evidence>
<reference evidence="6 7" key="1">
    <citation type="submission" date="2016-12" db="EMBL/GenBank/DDBJ databases">
        <title>Complete genome sequence of Clostridium kluyveri JZZ isolated from the pit mud of a Chinese flavor liquor-making factory.</title>
        <authorList>
            <person name="Wang Y."/>
        </authorList>
    </citation>
    <scope>NUCLEOTIDE SEQUENCE [LARGE SCALE GENOMIC DNA]</scope>
    <source>
        <strain evidence="6 7">JZZ</strain>
    </source>
</reference>
<evidence type="ECO:0000256" key="4">
    <source>
        <dbReference type="ARBA" id="ARBA00040194"/>
    </source>
</evidence>
<dbReference type="PANTHER" id="PTHR41286:SF1">
    <property type="entry name" value="HNH NUCLEASE YAJD-RELATED"/>
    <property type="match status" value="1"/>
</dbReference>
<feature type="domain" description="HNH nuclease" evidence="5">
    <location>
        <begin position="15"/>
        <end position="75"/>
    </location>
</feature>
<dbReference type="OrthoDB" id="9811997at2"/>
<dbReference type="Pfam" id="PF01844">
    <property type="entry name" value="HNH"/>
    <property type="match status" value="1"/>
</dbReference>
<evidence type="ECO:0000313" key="7">
    <source>
        <dbReference type="Proteomes" id="UP000184604"/>
    </source>
</evidence>
<dbReference type="GO" id="GO:0016787">
    <property type="term" value="F:hydrolase activity"/>
    <property type="evidence" value="ECO:0007669"/>
    <property type="project" value="UniProtKB-KW"/>
</dbReference>
<dbReference type="AlphaFoldDB" id="A0A1L5F8R9"/>
<dbReference type="GO" id="GO:0003676">
    <property type="term" value="F:nucleic acid binding"/>
    <property type="evidence" value="ECO:0007669"/>
    <property type="project" value="InterPro"/>
</dbReference>
<name>A0A1L5F8R9_CLOKL</name>
<keyword evidence="2" id="KW-0378">Hydrolase</keyword>
<proteinExistence type="inferred from homology"/>
<dbReference type="Proteomes" id="UP000184604">
    <property type="component" value="Chromosome"/>
</dbReference>
<evidence type="ECO:0000259" key="5">
    <source>
        <dbReference type="SMART" id="SM00507"/>
    </source>
</evidence>
<dbReference type="SMART" id="SM00507">
    <property type="entry name" value="HNHc"/>
    <property type="match status" value="1"/>
</dbReference>
<dbReference type="EMBL" id="CP018335">
    <property type="protein sequence ID" value="APM39408.1"/>
    <property type="molecule type" value="Genomic_DNA"/>
</dbReference>
<dbReference type="GO" id="GO:0005829">
    <property type="term" value="C:cytosol"/>
    <property type="evidence" value="ECO:0007669"/>
    <property type="project" value="TreeGrafter"/>
</dbReference>
<accession>A0A1L5F8R9</accession>
<keyword evidence="6" id="KW-0255">Endonuclease</keyword>
<dbReference type="InterPro" id="IPR002711">
    <property type="entry name" value="HNH"/>
</dbReference>
<evidence type="ECO:0000313" key="6">
    <source>
        <dbReference type="EMBL" id="APM39408.1"/>
    </source>
</evidence>
<dbReference type="PANTHER" id="PTHR41286">
    <property type="entry name" value="HNH NUCLEASE YAJD-RELATED"/>
    <property type="match status" value="1"/>
</dbReference>
<organism evidence="6 7">
    <name type="scientific">Clostridium kluyveri</name>
    <dbReference type="NCBI Taxonomy" id="1534"/>
    <lineage>
        <taxon>Bacteria</taxon>
        <taxon>Bacillati</taxon>
        <taxon>Bacillota</taxon>
        <taxon>Clostridia</taxon>
        <taxon>Eubacteriales</taxon>
        <taxon>Clostridiaceae</taxon>
        <taxon>Clostridium</taxon>
    </lineage>
</organism>
<dbReference type="InterPro" id="IPR003615">
    <property type="entry name" value="HNH_nuc"/>
</dbReference>
<evidence type="ECO:0000256" key="1">
    <source>
        <dbReference type="ARBA" id="ARBA00022722"/>
    </source>
</evidence>
<comment type="similarity">
    <text evidence="3">Belongs to the HNH nuclease family.</text>
</comment>
<sequence>MARHNDIYKAKEWEKVRGYVIGRANGLCERCKAKGKIVPGKIVHHKVWLTDKNKKDWDIAYNPDNLEYLCNPCHEEVHERVGTLKNFVEPVK</sequence>
<dbReference type="RefSeq" id="WP_073539033.1">
    <property type="nucleotide sequence ID" value="NZ_CP018335.1"/>
</dbReference>
<protein>
    <recommendedName>
        <fullName evidence="4">Putative HNH nuclease YajD</fullName>
    </recommendedName>
</protein>
<evidence type="ECO:0000256" key="2">
    <source>
        <dbReference type="ARBA" id="ARBA00022801"/>
    </source>
</evidence>
<keyword evidence="1" id="KW-0540">Nuclease</keyword>